<evidence type="ECO:0000313" key="1">
    <source>
        <dbReference type="EMBL" id="ASW42719.1"/>
    </source>
</evidence>
<dbReference type="AlphaFoldDB" id="A0A343JB11"/>
<dbReference type="Gene3D" id="3.40.50.150">
    <property type="entry name" value="Vaccinia Virus protein VP39"/>
    <property type="match status" value="1"/>
</dbReference>
<name>A0A343JB11_9CLOT</name>
<sequence>MFKYVASISDLSHYIIDKFVMDKNVAIDGTLGNGNDTDFLADKFAKVYSFDIQKEACEKYLLKNLKNVKIINASHHLFNKYIEEKVDCIMYNLGFLPGGDKNITTMHDTSLISIKKGLELLNNGGIMTICIYRGHNEGKVEESCILEYLTKLDKSKFGVMLHSYLNRDERAPILVVVEKKKNL</sequence>
<organism evidence="1 2">
    <name type="scientific">Clostridium isatidis</name>
    <dbReference type="NCBI Taxonomy" id="182773"/>
    <lineage>
        <taxon>Bacteria</taxon>
        <taxon>Bacillati</taxon>
        <taxon>Bacillota</taxon>
        <taxon>Clostridia</taxon>
        <taxon>Eubacteriales</taxon>
        <taxon>Clostridiaceae</taxon>
        <taxon>Clostridium</taxon>
    </lineage>
</organism>
<dbReference type="CDD" id="cd02440">
    <property type="entry name" value="AdoMet_MTases"/>
    <property type="match status" value="1"/>
</dbReference>
<dbReference type="SUPFAM" id="SSF53335">
    <property type="entry name" value="S-adenosyl-L-methionine-dependent methyltransferases"/>
    <property type="match status" value="1"/>
</dbReference>
<dbReference type="PANTHER" id="PTHR35276">
    <property type="entry name" value="S-ADENOSYL-L-METHIONINE-DEPENDENT METHYLTRANSFERASES SUPERFAMILY PROTEIN"/>
    <property type="match status" value="1"/>
</dbReference>
<protein>
    <submittedName>
        <fullName evidence="1">rRNA methylase</fullName>
    </submittedName>
</protein>
<dbReference type="EMBL" id="CP016786">
    <property type="protein sequence ID" value="ASW42719.1"/>
    <property type="molecule type" value="Genomic_DNA"/>
</dbReference>
<proteinExistence type="predicted"/>
<evidence type="ECO:0000313" key="2">
    <source>
        <dbReference type="Proteomes" id="UP000264883"/>
    </source>
</evidence>
<dbReference type="KEGG" id="cia:BEN51_04270"/>
<dbReference type="RefSeq" id="WP_119864855.1">
    <property type="nucleotide sequence ID" value="NZ_CP016786.1"/>
</dbReference>
<dbReference type="OrthoDB" id="9792989at2"/>
<dbReference type="InterPro" id="IPR029063">
    <property type="entry name" value="SAM-dependent_MTases_sf"/>
</dbReference>
<dbReference type="Pfam" id="PF06962">
    <property type="entry name" value="rRNA_methylase"/>
    <property type="match status" value="1"/>
</dbReference>
<keyword evidence="1" id="KW-0489">Methyltransferase</keyword>
<dbReference type="GO" id="GO:0008168">
    <property type="term" value="F:methyltransferase activity"/>
    <property type="evidence" value="ECO:0007669"/>
    <property type="project" value="UniProtKB-KW"/>
</dbReference>
<dbReference type="PANTHER" id="PTHR35276:SF1">
    <property type="entry name" value="TRNA (MNM(5)S(2)U34)-METHYLTRANSFERASE, CHLOROPLASTIC"/>
    <property type="match status" value="1"/>
</dbReference>
<dbReference type="InterPro" id="IPR010719">
    <property type="entry name" value="MnmM_MeTrfase"/>
</dbReference>
<keyword evidence="1" id="KW-0808">Transferase</keyword>
<accession>A0A343JB11</accession>
<gene>
    <name evidence="1" type="ORF">BEN51_04270</name>
</gene>
<dbReference type="Proteomes" id="UP000264883">
    <property type="component" value="Chromosome"/>
</dbReference>
<keyword evidence="2" id="KW-1185">Reference proteome</keyword>
<reference evidence="1 2" key="1">
    <citation type="submission" date="2016-08" db="EMBL/GenBank/DDBJ databases">
        <title>Complete Genome Sequence Of The Indigo Reducing Clostridium isatidis DSM15098.</title>
        <authorList>
            <person name="Little G.T."/>
            <person name="Minton N.P."/>
        </authorList>
    </citation>
    <scope>NUCLEOTIDE SEQUENCE [LARGE SCALE GENOMIC DNA]</scope>
    <source>
        <strain evidence="1 2">DSM 15098</strain>
    </source>
</reference>
<dbReference type="GO" id="GO:0032259">
    <property type="term" value="P:methylation"/>
    <property type="evidence" value="ECO:0007669"/>
    <property type="project" value="UniProtKB-KW"/>
</dbReference>